<protein>
    <submittedName>
        <fullName evidence="2">Uncharacterized protein</fullName>
    </submittedName>
</protein>
<evidence type="ECO:0000256" key="1">
    <source>
        <dbReference type="SAM" id="Phobius"/>
    </source>
</evidence>
<feature type="transmembrane region" description="Helical" evidence="1">
    <location>
        <begin position="69"/>
        <end position="91"/>
    </location>
</feature>
<name>A0A8I2YMU5_9AGAM</name>
<reference evidence="2" key="1">
    <citation type="submission" date="2021-03" db="EMBL/GenBank/DDBJ databases">
        <title>Evolutionary innovations through gain and loss of genes in the ectomycorrhizal Boletales.</title>
        <authorList>
            <person name="Wu G."/>
            <person name="Miyauchi S."/>
            <person name="Morin E."/>
            <person name="Yang Z.-L."/>
            <person name="Xu J."/>
            <person name="Martin F.M."/>
        </authorList>
    </citation>
    <scope>NUCLEOTIDE SEQUENCE</scope>
    <source>
        <strain evidence="2">BR01</strain>
    </source>
</reference>
<proteinExistence type="predicted"/>
<evidence type="ECO:0000313" key="3">
    <source>
        <dbReference type="Proteomes" id="UP000683000"/>
    </source>
</evidence>
<dbReference type="Proteomes" id="UP000683000">
    <property type="component" value="Unassembled WGS sequence"/>
</dbReference>
<keyword evidence="1" id="KW-0812">Transmembrane</keyword>
<organism evidence="2 3">
    <name type="scientific">Boletus reticuloceps</name>
    <dbReference type="NCBI Taxonomy" id="495285"/>
    <lineage>
        <taxon>Eukaryota</taxon>
        <taxon>Fungi</taxon>
        <taxon>Dikarya</taxon>
        <taxon>Basidiomycota</taxon>
        <taxon>Agaricomycotina</taxon>
        <taxon>Agaricomycetes</taxon>
        <taxon>Agaricomycetidae</taxon>
        <taxon>Boletales</taxon>
        <taxon>Boletineae</taxon>
        <taxon>Boletaceae</taxon>
        <taxon>Boletoideae</taxon>
        <taxon>Boletus</taxon>
    </lineage>
</organism>
<keyword evidence="3" id="KW-1185">Reference proteome</keyword>
<keyword evidence="1" id="KW-0472">Membrane</keyword>
<gene>
    <name evidence="2" type="ORF">JVT61DRAFT_4693</name>
</gene>
<dbReference type="OrthoDB" id="2796825at2759"/>
<accession>A0A8I2YMU5</accession>
<feature type="transmembrane region" description="Helical" evidence="1">
    <location>
        <begin position="103"/>
        <end position="125"/>
    </location>
</feature>
<dbReference type="EMBL" id="JAGFBS010000019">
    <property type="protein sequence ID" value="KAG6374053.1"/>
    <property type="molecule type" value="Genomic_DNA"/>
</dbReference>
<comment type="caution">
    <text evidence="2">The sequence shown here is derived from an EMBL/GenBank/DDBJ whole genome shotgun (WGS) entry which is preliminary data.</text>
</comment>
<dbReference type="AlphaFoldDB" id="A0A8I2YMU5"/>
<keyword evidence="1" id="KW-1133">Transmembrane helix</keyword>
<sequence length="223" mass="24767">MVGCAQNAGKHAHLFVSRSTAVGLYGIAIASSSYPSFCGWVPSPWESWLRGPPAARGDYYNGIACRLSLTYWSISVFLNTTLTYMICYRVVRHGRKVREYLGYEYASLYFAVFSIVVESVLPYTLSGVTFLVTLGVGSPTSTAFISVYFLMMCISPQMLILRVMLGKSWDNDTFSRPGSTIEFSPEDTSGSQYFESSRVRVRLQTPSNVYLPGGHGKVRFSEA</sequence>
<feature type="transmembrane region" description="Helical" evidence="1">
    <location>
        <begin position="145"/>
        <end position="165"/>
    </location>
</feature>
<evidence type="ECO:0000313" key="2">
    <source>
        <dbReference type="EMBL" id="KAG6374053.1"/>
    </source>
</evidence>